<gene>
    <name evidence="1" type="ORF">SDC9_86982</name>
</gene>
<reference evidence="1" key="1">
    <citation type="submission" date="2019-08" db="EMBL/GenBank/DDBJ databases">
        <authorList>
            <person name="Kucharzyk K."/>
            <person name="Murdoch R.W."/>
            <person name="Higgins S."/>
            <person name="Loffler F."/>
        </authorList>
    </citation>
    <scope>NUCLEOTIDE SEQUENCE</scope>
</reference>
<evidence type="ECO:0000313" key="1">
    <source>
        <dbReference type="EMBL" id="MPM40342.1"/>
    </source>
</evidence>
<proteinExistence type="predicted"/>
<accession>A0A644ZHG3</accession>
<comment type="caution">
    <text evidence="1">The sequence shown here is derived from an EMBL/GenBank/DDBJ whole genome shotgun (WGS) entry which is preliminary data.</text>
</comment>
<protein>
    <recommendedName>
        <fullName evidence="2">DUF3244 domain-containing protein</fullName>
    </recommendedName>
</protein>
<dbReference type="EMBL" id="VSSQ01008964">
    <property type="protein sequence ID" value="MPM40342.1"/>
    <property type="molecule type" value="Genomic_DNA"/>
</dbReference>
<evidence type="ECO:0008006" key="2">
    <source>
        <dbReference type="Google" id="ProtNLM"/>
    </source>
</evidence>
<organism evidence="1">
    <name type="scientific">bioreactor metagenome</name>
    <dbReference type="NCBI Taxonomy" id="1076179"/>
    <lineage>
        <taxon>unclassified sequences</taxon>
        <taxon>metagenomes</taxon>
        <taxon>ecological metagenomes</taxon>
    </lineage>
</organism>
<name>A0A644ZHG3_9ZZZZ</name>
<dbReference type="AlphaFoldDB" id="A0A644ZHG3"/>
<sequence length="104" mass="12143">MIRKLVFIAMILVSYATNAQEKVVDDIQIKSDGKTLTIQIDDPKATTYDLLIYKTYEDIKLNEYGLTKNPITIDISKWEPAVYHIKVDYALVTQFRHYEVLKEE</sequence>